<dbReference type="RefSeq" id="WP_136936091.1">
    <property type="nucleotide sequence ID" value="NZ_SSMQ01000115.1"/>
</dbReference>
<dbReference type="EMBL" id="SSMQ01000115">
    <property type="protein sequence ID" value="TKC94087.1"/>
    <property type="molecule type" value="Genomic_DNA"/>
</dbReference>
<protein>
    <submittedName>
        <fullName evidence="1">Addiction module antitoxin RelB</fullName>
    </submittedName>
</protein>
<dbReference type="Pfam" id="PF09720">
    <property type="entry name" value="Unstab_antitox"/>
    <property type="match status" value="1"/>
</dbReference>
<gene>
    <name evidence="1" type="ORF">E8A74_48920</name>
</gene>
<keyword evidence="2" id="KW-1185">Reference proteome</keyword>
<dbReference type="Proteomes" id="UP000309215">
    <property type="component" value="Unassembled WGS sequence"/>
</dbReference>
<comment type="caution">
    <text evidence="1">The sequence shown here is derived from an EMBL/GenBank/DDBJ whole genome shotgun (WGS) entry which is preliminary data.</text>
</comment>
<sequence length="72" mass="8201">MNLTELEIEALKLDPADRARLAERLLESLETLSEQENQVVWAEEAARRDADFDAAKGRSAEDVLRDVRSRFA</sequence>
<evidence type="ECO:0000313" key="1">
    <source>
        <dbReference type="EMBL" id="TKC94087.1"/>
    </source>
</evidence>
<organism evidence="1 2">
    <name type="scientific">Polyangium fumosum</name>
    <dbReference type="NCBI Taxonomy" id="889272"/>
    <lineage>
        <taxon>Bacteria</taxon>
        <taxon>Pseudomonadati</taxon>
        <taxon>Myxococcota</taxon>
        <taxon>Polyangia</taxon>
        <taxon>Polyangiales</taxon>
        <taxon>Polyangiaceae</taxon>
        <taxon>Polyangium</taxon>
    </lineage>
</organism>
<accession>A0A4U1IJY4</accession>
<reference evidence="1 2" key="1">
    <citation type="submission" date="2019-04" db="EMBL/GenBank/DDBJ databases">
        <authorList>
            <person name="Li Y."/>
            <person name="Wang J."/>
        </authorList>
    </citation>
    <scope>NUCLEOTIDE SEQUENCE [LARGE SCALE GENOMIC DNA]</scope>
    <source>
        <strain evidence="1 2">DSM 14668</strain>
    </source>
</reference>
<proteinExistence type="predicted"/>
<name>A0A4U1IJY4_9BACT</name>
<evidence type="ECO:0000313" key="2">
    <source>
        <dbReference type="Proteomes" id="UP000309215"/>
    </source>
</evidence>
<dbReference type="AlphaFoldDB" id="A0A4U1IJY4"/>
<dbReference type="InterPro" id="IPR013406">
    <property type="entry name" value="CHP02574_addiction_mod"/>
</dbReference>